<comment type="caution">
    <text evidence="6">The sequence shown here is derived from an EMBL/GenBank/DDBJ whole genome shotgun (WGS) entry which is preliminary data.</text>
</comment>
<evidence type="ECO:0000256" key="3">
    <source>
        <dbReference type="ARBA" id="ARBA00022912"/>
    </source>
</evidence>
<comment type="catalytic activity">
    <reaction evidence="4 5">
        <text>O-phospho-L-tyrosyl-[protein] + H2O = L-tyrosyl-[protein] + phosphate</text>
        <dbReference type="Rhea" id="RHEA:10684"/>
        <dbReference type="Rhea" id="RHEA-COMP:10136"/>
        <dbReference type="Rhea" id="RHEA-COMP:20101"/>
        <dbReference type="ChEBI" id="CHEBI:15377"/>
        <dbReference type="ChEBI" id="CHEBI:43474"/>
        <dbReference type="ChEBI" id="CHEBI:46858"/>
        <dbReference type="ChEBI" id="CHEBI:61978"/>
        <dbReference type="EC" id="3.1.3.48"/>
    </reaction>
</comment>
<evidence type="ECO:0000313" key="7">
    <source>
        <dbReference type="Proteomes" id="UP000612456"/>
    </source>
</evidence>
<keyword evidence="3 5" id="KW-0904">Protein phosphatase</keyword>
<name>A0A916YXI9_9BACL</name>
<dbReference type="GO" id="GO:0004725">
    <property type="term" value="F:protein tyrosine phosphatase activity"/>
    <property type="evidence" value="ECO:0007669"/>
    <property type="project" value="UniProtKB-UniRule"/>
</dbReference>
<proteinExistence type="inferred from homology"/>
<evidence type="ECO:0000256" key="2">
    <source>
        <dbReference type="ARBA" id="ARBA00022801"/>
    </source>
</evidence>
<dbReference type="Proteomes" id="UP000612456">
    <property type="component" value="Unassembled WGS sequence"/>
</dbReference>
<evidence type="ECO:0000313" key="6">
    <source>
        <dbReference type="EMBL" id="GGD65719.1"/>
    </source>
</evidence>
<sequence length="260" mass="28999">MIDIHCHLLHGLDDGPADLEEAVLLAGYAAEDGATVVCATPHYRIGRYDTKAKDILLAVDDLNSELKERGIPLRVLGGQEIRAHEEILDGLKTGNLLPLGYSSYVLVEMPSGRLPYRFDEMIHELRIAGWTPIIAHPERNAEIAADPDKLVTLVGNGALCQITSHSLTGRFGKPVKALAWELCRRNLVHLIASDAHNASTRPYELRAAYKALSARLGTELTDYYERNARSVIHDMPVKRRPMQGRRKTMRLFAGWSIFKT</sequence>
<dbReference type="RefSeq" id="WP_188992240.1">
    <property type="nucleotide sequence ID" value="NZ_BMHP01000002.1"/>
</dbReference>
<keyword evidence="7" id="KW-1185">Reference proteome</keyword>
<gene>
    <name evidence="6" type="ORF">GCM10010911_24370</name>
</gene>
<comment type="similarity">
    <text evidence="1 5">Belongs to the metallo-dependent hydrolases superfamily. CpsB/CapC family.</text>
</comment>
<dbReference type="Gene3D" id="3.20.20.140">
    <property type="entry name" value="Metal-dependent hydrolases"/>
    <property type="match status" value="1"/>
</dbReference>
<accession>A0A916YXI9</accession>
<evidence type="ECO:0000256" key="1">
    <source>
        <dbReference type="ARBA" id="ARBA00005750"/>
    </source>
</evidence>
<dbReference type="PANTHER" id="PTHR39181">
    <property type="entry name" value="TYROSINE-PROTEIN PHOSPHATASE YWQE"/>
    <property type="match status" value="1"/>
</dbReference>
<dbReference type="PIRSF" id="PIRSF016557">
    <property type="entry name" value="Caps_synth_CpsB"/>
    <property type="match status" value="1"/>
</dbReference>
<dbReference type="PANTHER" id="PTHR39181:SF1">
    <property type="entry name" value="TYROSINE-PROTEIN PHOSPHATASE YWQE"/>
    <property type="match status" value="1"/>
</dbReference>
<dbReference type="SUPFAM" id="SSF89550">
    <property type="entry name" value="PHP domain-like"/>
    <property type="match status" value="1"/>
</dbReference>
<dbReference type="InterPro" id="IPR016195">
    <property type="entry name" value="Pol/histidinol_Pase-like"/>
</dbReference>
<dbReference type="EMBL" id="BMHP01000002">
    <property type="protein sequence ID" value="GGD65719.1"/>
    <property type="molecule type" value="Genomic_DNA"/>
</dbReference>
<dbReference type="Pfam" id="PF19567">
    <property type="entry name" value="CpsB_CapC"/>
    <property type="match status" value="1"/>
</dbReference>
<dbReference type="AlphaFoldDB" id="A0A916YXI9"/>
<keyword evidence="2 5" id="KW-0378">Hydrolase</keyword>
<reference evidence="6" key="2">
    <citation type="submission" date="2020-09" db="EMBL/GenBank/DDBJ databases">
        <authorList>
            <person name="Sun Q."/>
            <person name="Zhou Y."/>
        </authorList>
    </citation>
    <scope>NUCLEOTIDE SEQUENCE</scope>
    <source>
        <strain evidence="6">CGMCC 1.15178</strain>
    </source>
</reference>
<evidence type="ECO:0000256" key="4">
    <source>
        <dbReference type="ARBA" id="ARBA00051722"/>
    </source>
</evidence>
<protein>
    <recommendedName>
        <fullName evidence="5">Tyrosine-protein phosphatase</fullName>
        <ecNumber evidence="5">3.1.3.48</ecNumber>
    </recommendedName>
</protein>
<organism evidence="6 7">
    <name type="scientific">Paenibacillus nasutitermitis</name>
    <dbReference type="NCBI Taxonomy" id="1652958"/>
    <lineage>
        <taxon>Bacteria</taxon>
        <taxon>Bacillati</taxon>
        <taxon>Bacillota</taxon>
        <taxon>Bacilli</taxon>
        <taxon>Bacillales</taxon>
        <taxon>Paenibacillaceae</taxon>
        <taxon>Paenibacillus</taxon>
    </lineage>
</organism>
<dbReference type="InterPro" id="IPR016667">
    <property type="entry name" value="Caps_polysacc_synth_CpsB/CapC"/>
</dbReference>
<reference evidence="6" key="1">
    <citation type="journal article" date="2014" name="Int. J. Syst. Evol. Microbiol.">
        <title>Complete genome sequence of Corynebacterium casei LMG S-19264T (=DSM 44701T), isolated from a smear-ripened cheese.</title>
        <authorList>
            <consortium name="US DOE Joint Genome Institute (JGI-PGF)"/>
            <person name="Walter F."/>
            <person name="Albersmeier A."/>
            <person name="Kalinowski J."/>
            <person name="Ruckert C."/>
        </authorList>
    </citation>
    <scope>NUCLEOTIDE SEQUENCE</scope>
    <source>
        <strain evidence="6">CGMCC 1.15178</strain>
    </source>
</reference>
<evidence type="ECO:0000256" key="5">
    <source>
        <dbReference type="PIRNR" id="PIRNR016557"/>
    </source>
</evidence>
<dbReference type="EC" id="3.1.3.48" evidence="5"/>
<dbReference type="GO" id="GO:0030145">
    <property type="term" value="F:manganese ion binding"/>
    <property type="evidence" value="ECO:0007669"/>
    <property type="project" value="UniProtKB-UniRule"/>
</dbReference>